<protein>
    <recommendedName>
        <fullName evidence="3">C2H2-type domain-containing protein</fullName>
    </recommendedName>
</protein>
<dbReference type="InterPro" id="IPR036236">
    <property type="entry name" value="Znf_C2H2_sf"/>
</dbReference>
<keyword evidence="1" id="KW-0862">Zinc</keyword>
<reference evidence="4 5" key="1">
    <citation type="submission" date="2016-10" db="EMBL/GenBank/DDBJ databases">
        <authorList>
            <person name="Varghese N."/>
        </authorList>
    </citation>
    <scope>NUCLEOTIDE SEQUENCE [LARGE SCALE GENOMIC DNA]</scope>
</reference>
<dbReference type="SUPFAM" id="SSF57903">
    <property type="entry name" value="FYVE/PHD zinc finger"/>
    <property type="match status" value="1"/>
</dbReference>
<dbReference type="Gene3D" id="3.30.160.60">
    <property type="entry name" value="Classic Zinc Finger"/>
    <property type="match status" value="1"/>
</dbReference>
<feature type="compositionally biased region" description="Low complexity" evidence="2">
    <location>
        <begin position="129"/>
        <end position="138"/>
    </location>
</feature>
<feature type="compositionally biased region" description="Polar residues" evidence="2">
    <location>
        <begin position="523"/>
        <end position="571"/>
    </location>
</feature>
<feature type="compositionally biased region" description="Acidic residues" evidence="2">
    <location>
        <begin position="376"/>
        <end position="385"/>
    </location>
</feature>
<organism evidence="4 5">
    <name type="scientific">Zymoseptoria tritici ST99CH_1A5</name>
    <dbReference type="NCBI Taxonomy" id="1276529"/>
    <lineage>
        <taxon>Eukaryota</taxon>
        <taxon>Fungi</taxon>
        <taxon>Dikarya</taxon>
        <taxon>Ascomycota</taxon>
        <taxon>Pezizomycotina</taxon>
        <taxon>Dothideomycetes</taxon>
        <taxon>Dothideomycetidae</taxon>
        <taxon>Mycosphaerellales</taxon>
        <taxon>Mycosphaerellaceae</taxon>
        <taxon>Zymoseptoria</taxon>
    </lineage>
</organism>
<feature type="region of interest" description="Disordered" evidence="2">
    <location>
        <begin position="868"/>
        <end position="906"/>
    </location>
</feature>
<evidence type="ECO:0000256" key="1">
    <source>
        <dbReference type="PROSITE-ProRule" id="PRU00042"/>
    </source>
</evidence>
<accession>A0A1Y6LYP1</accession>
<feature type="compositionally biased region" description="Basic and acidic residues" evidence="2">
    <location>
        <begin position="70"/>
        <end position="79"/>
    </location>
</feature>
<dbReference type="InterPro" id="IPR013083">
    <property type="entry name" value="Znf_RING/FYVE/PHD"/>
</dbReference>
<feature type="compositionally biased region" description="Basic and acidic residues" evidence="2">
    <location>
        <begin position="1434"/>
        <end position="1443"/>
    </location>
</feature>
<feature type="region of interest" description="Disordered" evidence="2">
    <location>
        <begin position="937"/>
        <end position="986"/>
    </location>
</feature>
<dbReference type="Pfam" id="PF00096">
    <property type="entry name" value="zf-C2H2"/>
    <property type="match status" value="1"/>
</dbReference>
<dbReference type="EMBL" id="LT882685">
    <property type="protein sequence ID" value="SMY28570.1"/>
    <property type="molecule type" value="Genomic_DNA"/>
</dbReference>
<feature type="compositionally biased region" description="Low complexity" evidence="2">
    <location>
        <begin position="955"/>
        <end position="966"/>
    </location>
</feature>
<feature type="region of interest" description="Disordered" evidence="2">
    <location>
        <begin position="1"/>
        <end position="154"/>
    </location>
</feature>
<keyword evidence="1" id="KW-0479">Metal-binding</keyword>
<dbReference type="InterPro" id="IPR011011">
    <property type="entry name" value="Znf_FYVE_PHD"/>
</dbReference>
<feature type="region of interest" description="Disordered" evidence="2">
    <location>
        <begin position="665"/>
        <end position="687"/>
    </location>
</feature>
<feature type="compositionally biased region" description="Low complexity" evidence="2">
    <location>
        <begin position="1413"/>
        <end position="1425"/>
    </location>
</feature>
<dbReference type="GO" id="GO:0008270">
    <property type="term" value="F:zinc ion binding"/>
    <property type="evidence" value="ECO:0007669"/>
    <property type="project" value="UniProtKB-KW"/>
</dbReference>
<dbReference type="SMART" id="SM00355">
    <property type="entry name" value="ZnF_C2H2"/>
    <property type="match status" value="2"/>
</dbReference>
<sequence length="1443" mass="157032">MPASQNDSAPSLSSLQPATTITETQDVAELTRFERPQHFISMHASRNDPAPPPSSQQPATTVLETQDAAELTRFEREVTSIEDAPVEETPLRPLAQPSLSNSISATPDAVVQSPLPTQDAHRGEDRVQASASPLPASPGSEQERMIASPGGGYRTTTELVEVPREEILPEWEKLNEEPPSSVADEPAEYNKTDIATLFPEYSPQSDPLIADLIFFNGVLAMQFVRQLNCADGDVWVLAVLHGQPGLGPIVGEDSIREFAGYGIILRSGPATPDPWFDEFVKAGWYGWEGSEFEACAWDGNNATQDDEEFFTTATADQAGPSTAVRARFVLTDFGDLFDNDPVMLGIGIDPSGAGEDAAQADVTELETLQDVSGSGQDDENVDPNDDSNIVDLTGREPAIESSSQGLPNPGRFSFSATGPEVIYANDDEAISAPALDRTVVPASENTAMASGPGERIIQETGIDPRQTVINSPPPPPPRTRLQKDSTGQIGPRNERPIGSISVEADMERLLSQADMQYAPTESFMRSSSTTETSAQPTQPTFQRPRSSLPSGTTTTQTRDSVTGLVTSTAASTAGEGSVADDASDAIAMNTRSKKKKGKRVSSPSAEIQGAPSKQRKRGPKPKDRTEPADGTDQGQWVERVGLTLIPHDLGQNVMQQVHKEWLDRKLYPKPKQKQRSDKKLSASKYTTDDPPTDILEWSNIIAQWGDPWLTDGETLTQAKLGKFGFGLVELFINTARGSACETTGDCSNHAPTTPAILSQFWVRAHVAYIQNFTHGMDIFSEQGRLRAVHTIEALVLHMLLNRCNVTITVEVSERIRDMTPHALSFNIPRIGHTGVAEWCVSPSDGQRPPSPWLSLSALLGEEQMNVLPPTVRSDSTSSRPLDQRASARSTVMAHPNLPPPPDTTAVDCLYSAQARTTQSPGSKSSFERYSDPANKLVVSPQRAACSRTPDPLDNSQSSGADDASTSDGKEIDHPSGASHGSESISPRNLDAAVASDDLPAKKNAIECFCDHAESDGWILQCFSCSRRAHQSCYFPDQDEVELPEAILHYCIRCLPRSVNILGAKARQREKREKRRERNRRLLAAFAANALQCSECRKFFKRMDALKRHFRQVHRTELTFPCFFDGCPESFTRRDMAARHLATHDSTAYMTCIGCRGKFRLGYFLREHLQARCCGNYNTNFRAEMDASNPQPIPSPEVARDATDVFANETSHLASGSLQWEMQATGVESQLGPEADDGSTIFWAERAARAGSQSYSPTPGETGHSTGFRGNAVEPKFSSQDENALSAAVVESGHHSEVGASGPPDSVRSLSSSNASQLSPAPAESTVIPQHWASSFDDQTPTGNLVGVQQNMVTSHVWSSTLTDQTHPADSSGQQRGLSIPPYVQQSMAQFWRWDPTPAEEIHPAQSDIERQDAQPTQQQDQGQQDAWPSSSDLGIRDSFEPPI</sequence>
<keyword evidence="1" id="KW-0863">Zinc-finger</keyword>
<evidence type="ECO:0000313" key="5">
    <source>
        <dbReference type="Proteomes" id="UP000215453"/>
    </source>
</evidence>
<dbReference type="Gene3D" id="3.30.40.10">
    <property type="entry name" value="Zinc/RING finger domain, C3HC4 (zinc finger)"/>
    <property type="match status" value="1"/>
</dbReference>
<dbReference type="Proteomes" id="UP000215453">
    <property type="component" value="Chromosome 10"/>
</dbReference>
<proteinExistence type="predicted"/>
<feature type="region of interest" description="Disordered" evidence="2">
    <location>
        <begin position="521"/>
        <end position="635"/>
    </location>
</feature>
<feature type="compositionally biased region" description="Basic and acidic residues" evidence="2">
    <location>
        <begin position="1399"/>
        <end position="1412"/>
    </location>
</feature>
<feature type="compositionally biased region" description="Polar residues" evidence="2">
    <location>
        <begin position="1"/>
        <end position="25"/>
    </location>
</feature>
<feature type="region of interest" description="Disordered" evidence="2">
    <location>
        <begin position="443"/>
        <end position="500"/>
    </location>
</feature>
<feature type="region of interest" description="Disordered" evidence="2">
    <location>
        <begin position="1249"/>
        <end position="1325"/>
    </location>
</feature>
<feature type="compositionally biased region" description="Low complexity" evidence="2">
    <location>
        <begin position="1308"/>
        <end position="1322"/>
    </location>
</feature>
<dbReference type="PROSITE" id="PS00028">
    <property type="entry name" value="ZINC_FINGER_C2H2_1"/>
    <property type="match status" value="2"/>
</dbReference>
<evidence type="ECO:0000259" key="3">
    <source>
        <dbReference type="PROSITE" id="PS50157"/>
    </source>
</evidence>
<feature type="domain" description="C2H2-type" evidence="3">
    <location>
        <begin position="1090"/>
        <end position="1118"/>
    </location>
</feature>
<dbReference type="SUPFAM" id="SSF57667">
    <property type="entry name" value="beta-beta-alpha zinc fingers"/>
    <property type="match status" value="1"/>
</dbReference>
<name>A0A1Y6LYP1_ZYMTR</name>
<dbReference type="PROSITE" id="PS50157">
    <property type="entry name" value="ZINC_FINGER_C2H2_2"/>
    <property type="match status" value="1"/>
</dbReference>
<gene>
    <name evidence="4" type="ORF">ZT1A5_G10015</name>
</gene>
<feature type="region of interest" description="Disordered" evidence="2">
    <location>
        <begin position="1396"/>
        <end position="1443"/>
    </location>
</feature>
<feature type="region of interest" description="Disordered" evidence="2">
    <location>
        <begin position="369"/>
        <end position="391"/>
    </location>
</feature>
<dbReference type="InterPro" id="IPR013087">
    <property type="entry name" value="Znf_C2H2_type"/>
</dbReference>
<feature type="compositionally biased region" description="Polar residues" evidence="2">
    <location>
        <begin position="1250"/>
        <end position="1264"/>
    </location>
</feature>
<evidence type="ECO:0000313" key="4">
    <source>
        <dbReference type="EMBL" id="SMY28570.1"/>
    </source>
</evidence>
<evidence type="ECO:0000256" key="2">
    <source>
        <dbReference type="SAM" id="MobiDB-lite"/>
    </source>
</evidence>